<dbReference type="Proteomes" id="UP001601976">
    <property type="component" value="Unassembled WGS sequence"/>
</dbReference>
<gene>
    <name evidence="2" type="ORF">ACFYWW_22090</name>
</gene>
<protein>
    <submittedName>
        <fullName evidence="2">Uncharacterized protein</fullName>
    </submittedName>
</protein>
<evidence type="ECO:0000313" key="3">
    <source>
        <dbReference type="Proteomes" id="UP001601976"/>
    </source>
</evidence>
<keyword evidence="3" id="KW-1185">Reference proteome</keyword>
<feature type="region of interest" description="Disordered" evidence="1">
    <location>
        <begin position="88"/>
        <end position="108"/>
    </location>
</feature>
<evidence type="ECO:0000313" key="2">
    <source>
        <dbReference type="EMBL" id="MFF3341386.1"/>
    </source>
</evidence>
<sequence length="108" mass="11370">MGGGDEDDVVAAAWQRAALEVGQSQGPVHLAVVVLDAPAKFHKSSQLPHGPVLDGELVVWSEARLSFEALQRRASAGGRTIEQLATALPPAAPPRSAGYIRRPVTLRA</sequence>
<dbReference type="RefSeq" id="WP_387896543.1">
    <property type="nucleotide sequence ID" value="NZ_JBIAPK010000006.1"/>
</dbReference>
<reference evidence="2 3" key="1">
    <citation type="submission" date="2024-10" db="EMBL/GenBank/DDBJ databases">
        <title>The Natural Products Discovery Center: Release of the First 8490 Sequenced Strains for Exploring Actinobacteria Biosynthetic Diversity.</title>
        <authorList>
            <person name="Kalkreuter E."/>
            <person name="Kautsar S.A."/>
            <person name="Yang D."/>
            <person name="Bader C.D."/>
            <person name="Teijaro C.N."/>
            <person name="Fluegel L."/>
            <person name="Davis C.M."/>
            <person name="Simpson J.R."/>
            <person name="Lauterbach L."/>
            <person name="Steele A.D."/>
            <person name="Gui C."/>
            <person name="Meng S."/>
            <person name="Li G."/>
            <person name="Viehrig K."/>
            <person name="Ye F."/>
            <person name="Su P."/>
            <person name="Kiefer A.F."/>
            <person name="Nichols A."/>
            <person name="Cepeda A.J."/>
            <person name="Yan W."/>
            <person name="Fan B."/>
            <person name="Jiang Y."/>
            <person name="Adhikari A."/>
            <person name="Zheng C.-J."/>
            <person name="Schuster L."/>
            <person name="Cowan T.M."/>
            <person name="Smanski M.J."/>
            <person name="Chevrette M.G."/>
            <person name="De Carvalho L.P.S."/>
            <person name="Shen B."/>
        </authorList>
    </citation>
    <scope>NUCLEOTIDE SEQUENCE [LARGE SCALE GENOMIC DNA]</scope>
    <source>
        <strain evidence="2 3">NPDC003029</strain>
    </source>
</reference>
<evidence type="ECO:0000256" key="1">
    <source>
        <dbReference type="SAM" id="MobiDB-lite"/>
    </source>
</evidence>
<comment type="caution">
    <text evidence="2">The sequence shown here is derived from an EMBL/GenBank/DDBJ whole genome shotgun (WGS) entry which is preliminary data.</text>
</comment>
<accession>A0ABW6RIM3</accession>
<organism evidence="2 3">
    <name type="scientific">Streptomyces flavidovirens</name>
    <dbReference type="NCBI Taxonomy" id="67298"/>
    <lineage>
        <taxon>Bacteria</taxon>
        <taxon>Bacillati</taxon>
        <taxon>Actinomycetota</taxon>
        <taxon>Actinomycetes</taxon>
        <taxon>Kitasatosporales</taxon>
        <taxon>Streptomycetaceae</taxon>
        <taxon>Streptomyces</taxon>
    </lineage>
</organism>
<proteinExistence type="predicted"/>
<name>A0ABW6RIM3_9ACTN</name>
<dbReference type="EMBL" id="JBIAPK010000006">
    <property type="protein sequence ID" value="MFF3341386.1"/>
    <property type="molecule type" value="Genomic_DNA"/>
</dbReference>